<dbReference type="PANTHER" id="PTHR33495">
    <property type="entry name" value="ANTI-SIGMA FACTOR ANTAGONIST TM_1081-RELATED-RELATED"/>
    <property type="match status" value="1"/>
</dbReference>
<dbReference type="Gene3D" id="3.30.750.24">
    <property type="entry name" value="STAS domain"/>
    <property type="match status" value="1"/>
</dbReference>
<dbReference type="InterPro" id="IPR002645">
    <property type="entry name" value="STAS_dom"/>
</dbReference>
<reference evidence="2 3" key="1">
    <citation type="submission" date="2018-09" db="EMBL/GenBank/DDBJ databases">
        <title>YIM 75000 draft genome.</title>
        <authorList>
            <person name="Tang S."/>
            <person name="Feng Y."/>
        </authorList>
    </citation>
    <scope>NUCLEOTIDE SEQUENCE [LARGE SCALE GENOMIC DNA]</scope>
    <source>
        <strain evidence="2 3">YIM 75000</strain>
    </source>
</reference>
<comment type="caution">
    <text evidence="2">The sequence shown here is derived from an EMBL/GenBank/DDBJ whole genome shotgun (WGS) entry which is preliminary data.</text>
</comment>
<dbReference type="PROSITE" id="PS50801">
    <property type="entry name" value="STAS"/>
    <property type="match status" value="1"/>
</dbReference>
<dbReference type="GO" id="GO:0043856">
    <property type="term" value="F:anti-sigma factor antagonist activity"/>
    <property type="evidence" value="ECO:0007669"/>
    <property type="project" value="TreeGrafter"/>
</dbReference>
<dbReference type="EMBL" id="QZEZ01000001">
    <property type="protein sequence ID" value="RJK98338.1"/>
    <property type="molecule type" value="Genomic_DNA"/>
</dbReference>
<evidence type="ECO:0000259" key="1">
    <source>
        <dbReference type="PROSITE" id="PS50801"/>
    </source>
</evidence>
<proteinExistence type="predicted"/>
<dbReference type="Proteomes" id="UP000265614">
    <property type="component" value="Unassembled WGS sequence"/>
</dbReference>
<organism evidence="2 3">
    <name type="scientific">Vallicoccus soli</name>
    <dbReference type="NCBI Taxonomy" id="2339232"/>
    <lineage>
        <taxon>Bacteria</taxon>
        <taxon>Bacillati</taxon>
        <taxon>Actinomycetota</taxon>
        <taxon>Actinomycetes</taxon>
        <taxon>Motilibacterales</taxon>
        <taxon>Vallicoccaceae</taxon>
        <taxon>Vallicoccus</taxon>
    </lineage>
</organism>
<evidence type="ECO:0000313" key="3">
    <source>
        <dbReference type="Proteomes" id="UP000265614"/>
    </source>
</evidence>
<accession>A0A3A3Z5T4</accession>
<protein>
    <submittedName>
        <fullName evidence="2">Anti-sigma factor antagonist</fullName>
    </submittedName>
</protein>
<dbReference type="PANTHER" id="PTHR33495:SF2">
    <property type="entry name" value="ANTI-SIGMA FACTOR ANTAGONIST TM_1081-RELATED"/>
    <property type="match status" value="1"/>
</dbReference>
<dbReference type="Pfam" id="PF01740">
    <property type="entry name" value="STAS"/>
    <property type="match status" value="1"/>
</dbReference>
<dbReference type="InterPro" id="IPR036513">
    <property type="entry name" value="STAS_dom_sf"/>
</dbReference>
<dbReference type="CDD" id="cd07043">
    <property type="entry name" value="STAS_anti-anti-sigma_factors"/>
    <property type="match status" value="1"/>
</dbReference>
<dbReference type="SUPFAM" id="SSF52091">
    <property type="entry name" value="SpoIIaa-like"/>
    <property type="match status" value="1"/>
</dbReference>
<dbReference type="AlphaFoldDB" id="A0A3A3Z5T4"/>
<gene>
    <name evidence="2" type="ORF">D5H78_01455</name>
</gene>
<feature type="domain" description="STAS" evidence="1">
    <location>
        <begin position="19"/>
        <end position="109"/>
    </location>
</feature>
<evidence type="ECO:0000313" key="2">
    <source>
        <dbReference type="EMBL" id="RJK98338.1"/>
    </source>
</evidence>
<sequence length="126" mass="13396">MLTTTTTPVARGWCVAPHGDLDLATAPALREELLRRLRQGDVVLDLGGVGFLDSSGLHALMASHRRATLMGRRFCVAGARAGVLTVLRLTQVVDVLDLHPDRASALRALDPHGRVPAPTRPAPPVA</sequence>
<name>A0A3A3Z5T4_9ACTN</name>
<keyword evidence="3" id="KW-1185">Reference proteome</keyword>